<dbReference type="InterPro" id="IPR051694">
    <property type="entry name" value="Immunoregulatory_rcpt-like"/>
</dbReference>
<feature type="region of interest" description="Disordered" evidence="5">
    <location>
        <begin position="165"/>
        <end position="198"/>
    </location>
</feature>
<organism evidence="7 8">
    <name type="scientific">Aspergillus puulaauensis</name>
    <dbReference type="NCBI Taxonomy" id="1220207"/>
    <lineage>
        <taxon>Eukaryota</taxon>
        <taxon>Fungi</taxon>
        <taxon>Dikarya</taxon>
        <taxon>Ascomycota</taxon>
        <taxon>Pezizomycotina</taxon>
        <taxon>Eurotiomycetes</taxon>
        <taxon>Eurotiomycetidae</taxon>
        <taxon>Eurotiales</taxon>
        <taxon>Aspergillaceae</taxon>
        <taxon>Aspergillus</taxon>
    </lineage>
</organism>
<dbReference type="OrthoDB" id="4770059at2759"/>
<accession>A0A7R7XX88</accession>
<dbReference type="GeneID" id="64979313"/>
<gene>
    <name evidence="7" type="ORF">APUU_70886A</name>
</gene>
<evidence type="ECO:0000256" key="4">
    <source>
        <dbReference type="ARBA" id="ARBA00023136"/>
    </source>
</evidence>
<dbReference type="RefSeq" id="XP_041561502.1">
    <property type="nucleotide sequence ID" value="XM_041695809.1"/>
</dbReference>
<protein>
    <recommendedName>
        <fullName evidence="9">Mid2 domain-containing protein</fullName>
    </recommendedName>
</protein>
<evidence type="ECO:0000256" key="1">
    <source>
        <dbReference type="ARBA" id="ARBA00004167"/>
    </source>
</evidence>
<dbReference type="AlphaFoldDB" id="A0A7R7XX88"/>
<evidence type="ECO:0000256" key="6">
    <source>
        <dbReference type="SAM" id="Phobius"/>
    </source>
</evidence>
<feature type="transmembrane region" description="Helical" evidence="6">
    <location>
        <begin position="204"/>
        <end position="226"/>
    </location>
</feature>
<evidence type="ECO:0000313" key="8">
    <source>
        <dbReference type="Proteomes" id="UP000654913"/>
    </source>
</evidence>
<evidence type="ECO:0000256" key="3">
    <source>
        <dbReference type="ARBA" id="ARBA00022989"/>
    </source>
</evidence>
<keyword evidence="2 6" id="KW-0812">Transmembrane</keyword>
<evidence type="ECO:0000256" key="5">
    <source>
        <dbReference type="SAM" id="MobiDB-lite"/>
    </source>
</evidence>
<keyword evidence="8" id="KW-1185">Reference proteome</keyword>
<evidence type="ECO:0000313" key="7">
    <source>
        <dbReference type="EMBL" id="BCS29316.1"/>
    </source>
</evidence>
<dbReference type="KEGG" id="apuu:APUU_70886A"/>
<dbReference type="Proteomes" id="UP000654913">
    <property type="component" value="Chromosome 7"/>
</dbReference>
<reference evidence="7" key="2">
    <citation type="submission" date="2021-02" db="EMBL/GenBank/DDBJ databases">
        <title>Aspergillus puulaauensis MK2 genome sequence.</title>
        <authorList>
            <person name="Futagami T."/>
            <person name="Mori K."/>
            <person name="Kadooka C."/>
            <person name="Tanaka T."/>
        </authorList>
    </citation>
    <scope>NUCLEOTIDE SEQUENCE</scope>
    <source>
        <strain evidence="7">MK2</strain>
    </source>
</reference>
<name>A0A7R7XX88_9EURO</name>
<evidence type="ECO:0000256" key="2">
    <source>
        <dbReference type="ARBA" id="ARBA00022692"/>
    </source>
</evidence>
<keyword evidence="4 6" id="KW-0472">Membrane</keyword>
<dbReference type="PANTHER" id="PTHR15549">
    <property type="entry name" value="PAIRED IMMUNOGLOBULIN-LIKE TYPE 2 RECEPTOR"/>
    <property type="match status" value="1"/>
</dbReference>
<feature type="compositionally biased region" description="Low complexity" evidence="5">
    <location>
        <begin position="167"/>
        <end position="198"/>
    </location>
</feature>
<dbReference type="GO" id="GO:0016020">
    <property type="term" value="C:membrane"/>
    <property type="evidence" value="ECO:0007669"/>
    <property type="project" value="UniProtKB-SubCell"/>
</dbReference>
<proteinExistence type="predicted"/>
<sequence>MTTMTAASETQDAHLPLTTTFTPPDSCISNLWLGSTSEKTWMNLGPITRSECLPSGWQKTDYYSPGVCPTGYGIAASGTVIDGSVTETAATCCPTLDGHTYFTRPRESSTASESLDCLWSPGPDVTTEFVYSWTGEDGSTSSTDTALSSDDHVNAYGVYIRWQSTDSSSPVSNTAASTTAAATSSETPADSSSGESGLSTGAKAGVGVGVAVGVILAVIALALFFLRRRNSRPAQYQQTPEDAGAVGLAYQPRSEMPTQYSQGLGKQVVELPAGEHTAELDGFKK</sequence>
<keyword evidence="3 6" id="KW-1133">Transmembrane helix</keyword>
<comment type="subcellular location">
    <subcellularLocation>
        <location evidence="1">Membrane</location>
        <topology evidence="1">Single-pass membrane protein</topology>
    </subcellularLocation>
</comment>
<dbReference type="EMBL" id="AP024449">
    <property type="protein sequence ID" value="BCS29316.1"/>
    <property type="molecule type" value="Genomic_DNA"/>
</dbReference>
<evidence type="ECO:0008006" key="9">
    <source>
        <dbReference type="Google" id="ProtNLM"/>
    </source>
</evidence>
<dbReference type="GO" id="GO:0071944">
    <property type="term" value="C:cell periphery"/>
    <property type="evidence" value="ECO:0007669"/>
    <property type="project" value="UniProtKB-ARBA"/>
</dbReference>
<reference evidence="7" key="1">
    <citation type="submission" date="2021-01" db="EMBL/GenBank/DDBJ databases">
        <authorList>
            <consortium name="Aspergillus puulaauensis MK2 genome sequencing consortium"/>
            <person name="Kazuki M."/>
            <person name="Futagami T."/>
        </authorList>
    </citation>
    <scope>NUCLEOTIDE SEQUENCE</scope>
    <source>
        <strain evidence="7">MK2</strain>
    </source>
</reference>
<dbReference type="PANTHER" id="PTHR15549:SF26">
    <property type="entry name" value="AXIAL BUDDING PATTERN PROTEIN 2-RELATED"/>
    <property type="match status" value="1"/>
</dbReference>